<evidence type="ECO:0000256" key="1">
    <source>
        <dbReference type="SAM" id="MobiDB-lite"/>
    </source>
</evidence>
<dbReference type="EMBL" id="FNVQ01000012">
    <property type="protein sequence ID" value="SEG89438.1"/>
    <property type="molecule type" value="Genomic_DNA"/>
</dbReference>
<protein>
    <submittedName>
        <fullName evidence="2">Uncharacterized protein</fullName>
    </submittedName>
</protein>
<accession>A0A1H6DW07</accession>
<name>A0A1H6DW07_9GAMM</name>
<feature type="compositionally biased region" description="Low complexity" evidence="1">
    <location>
        <begin position="117"/>
        <end position="128"/>
    </location>
</feature>
<feature type="region of interest" description="Disordered" evidence="1">
    <location>
        <begin position="97"/>
        <end position="139"/>
    </location>
</feature>
<dbReference type="AlphaFoldDB" id="A0A1H6DW07"/>
<evidence type="ECO:0000313" key="2">
    <source>
        <dbReference type="EMBL" id="SEG89438.1"/>
    </source>
</evidence>
<feature type="compositionally biased region" description="Basic and acidic residues" evidence="1">
    <location>
        <begin position="106"/>
        <end position="116"/>
    </location>
</feature>
<reference evidence="2 3" key="1">
    <citation type="submission" date="2016-10" db="EMBL/GenBank/DDBJ databases">
        <authorList>
            <person name="de Groot N.N."/>
        </authorList>
    </citation>
    <scope>NUCLEOTIDE SEQUENCE [LARGE SCALE GENOMIC DNA]</scope>
    <source>
        <strain evidence="2 3">DSM 22012</strain>
    </source>
</reference>
<evidence type="ECO:0000313" key="3">
    <source>
        <dbReference type="Proteomes" id="UP000236745"/>
    </source>
</evidence>
<organism evidence="2 3">
    <name type="scientific">Marinobacterium lutimaris</name>
    <dbReference type="NCBI Taxonomy" id="568106"/>
    <lineage>
        <taxon>Bacteria</taxon>
        <taxon>Pseudomonadati</taxon>
        <taxon>Pseudomonadota</taxon>
        <taxon>Gammaproteobacteria</taxon>
        <taxon>Oceanospirillales</taxon>
        <taxon>Oceanospirillaceae</taxon>
        <taxon>Marinobacterium</taxon>
    </lineage>
</organism>
<sequence>MLTELTALIKDHGIANVQVSLKPHGESIAAVINLIPDPAAVPDDGMKVALAAPITLIGEEAIQNASVESVLERVRTTMANHSYFSADVVAQRLNAARTKTPVSPAKADKKNEKVEQEATPAAAPAVPESVDDIFNQDSL</sequence>
<dbReference type="Proteomes" id="UP000236745">
    <property type="component" value="Unassembled WGS sequence"/>
</dbReference>
<dbReference type="RefSeq" id="WP_104006003.1">
    <property type="nucleotide sequence ID" value="NZ_FNVQ01000012.1"/>
</dbReference>
<proteinExistence type="predicted"/>
<keyword evidence="3" id="KW-1185">Reference proteome</keyword>
<gene>
    <name evidence="2" type="ORF">SAMN05444390_11219</name>
</gene>